<dbReference type="EMBL" id="JARKIE010000003">
    <property type="protein sequence ID" value="KAJ7708755.1"/>
    <property type="molecule type" value="Genomic_DNA"/>
</dbReference>
<evidence type="ECO:0000313" key="1">
    <source>
        <dbReference type="EMBL" id="KAJ7708755.1"/>
    </source>
</evidence>
<dbReference type="Proteomes" id="UP001221757">
    <property type="component" value="Unassembled WGS sequence"/>
</dbReference>
<proteinExistence type="predicted"/>
<reference evidence="1" key="1">
    <citation type="submission" date="2023-03" db="EMBL/GenBank/DDBJ databases">
        <title>Massive genome expansion in bonnet fungi (Mycena s.s.) driven by repeated elements and novel gene families across ecological guilds.</title>
        <authorList>
            <consortium name="Lawrence Berkeley National Laboratory"/>
            <person name="Harder C.B."/>
            <person name="Miyauchi S."/>
            <person name="Viragh M."/>
            <person name="Kuo A."/>
            <person name="Thoen E."/>
            <person name="Andreopoulos B."/>
            <person name="Lu D."/>
            <person name="Skrede I."/>
            <person name="Drula E."/>
            <person name="Henrissat B."/>
            <person name="Morin E."/>
            <person name="Kohler A."/>
            <person name="Barry K."/>
            <person name="LaButti K."/>
            <person name="Morin E."/>
            <person name="Salamov A."/>
            <person name="Lipzen A."/>
            <person name="Mereny Z."/>
            <person name="Hegedus B."/>
            <person name="Baldrian P."/>
            <person name="Stursova M."/>
            <person name="Weitz H."/>
            <person name="Taylor A."/>
            <person name="Grigoriev I.V."/>
            <person name="Nagy L.G."/>
            <person name="Martin F."/>
            <person name="Kauserud H."/>
        </authorList>
    </citation>
    <scope>NUCLEOTIDE SEQUENCE</scope>
    <source>
        <strain evidence="1">CBHHK067</strain>
    </source>
</reference>
<accession>A0AAD7MBB4</accession>
<keyword evidence="2" id="KW-1185">Reference proteome</keyword>
<comment type="caution">
    <text evidence="1">The sequence shown here is derived from an EMBL/GenBank/DDBJ whole genome shotgun (WGS) entry which is preliminary data.</text>
</comment>
<protein>
    <submittedName>
        <fullName evidence="1">Uncharacterized protein</fullName>
    </submittedName>
</protein>
<name>A0AAD7MBB4_MYCRO</name>
<gene>
    <name evidence="1" type="ORF">B0H17DRAFT_364392</name>
</gene>
<sequence length="226" mass="23842">MPPLATGKCALVPSDLGLPSALTTVSMLRRRFTLKIWTWTWLWLLIASLPVCRAASVNVSVSNTSPEIVYTPFVCNSSSLIADPGCKGAWWVVCAGCYAPRTAYALNRNVTNIAGIPTVSTTGPDPEGANIVPQMFLAFRASALYISTSAVSNATANFSVSSASNTVSRVVASAAALVAIVNLVEAELTTLTITFVPGQNISQLDIGSILITVSDPTWKPPHFSLP</sequence>
<organism evidence="1 2">
    <name type="scientific">Mycena rosella</name>
    <name type="common">Pink bonnet</name>
    <name type="synonym">Agaricus rosellus</name>
    <dbReference type="NCBI Taxonomy" id="1033263"/>
    <lineage>
        <taxon>Eukaryota</taxon>
        <taxon>Fungi</taxon>
        <taxon>Dikarya</taxon>
        <taxon>Basidiomycota</taxon>
        <taxon>Agaricomycotina</taxon>
        <taxon>Agaricomycetes</taxon>
        <taxon>Agaricomycetidae</taxon>
        <taxon>Agaricales</taxon>
        <taxon>Marasmiineae</taxon>
        <taxon>Mycenaceae</taxon>
        <taxon>Mycena</taxon>
    </lineage>
</organism>
<evidence type="ECO:0000313" key="2">
    <source>
        <dbReference type="Proteomes" id="UP001221757"/>
    </source>
</evidence>
<dbReference type="AlphaFoldDB" id="A0AAD7MBB4"/>